<name>A0A8T0T9Z1_PANVG</name>
<evidence type="ECO:0000313" key="6">
    <source>
        <dbReference type="Proteomes" id="UP000823388"/>
    </source>
</evidence>
<proteinExistence type="predicted"/>
<sequence>MAEIVGMLASAALELAVGEVVKAAGDRFMLQWRFKDDLDGMRETMESIGAVLEDAERQSLTDKTCTLKVLSPLLTLASEVPMASKMSKIRATLENIEKERQNYSFRTSSRSNDQQVINDRATSPKVIKADILGRDREKQKIIALLNIVSTSSDYFKDYEKAWVYVSQTFDLKKIEATVISQLQLKQGQLVNTQEQDVGPSAQEHDFKLDDLKKSLKIVGNGHKVHIIVTTRDAQIARKIQTIEAHKLNALSVEVCWTMIKQIVEFEERSDKEMLKDVGKEIAGKCGGVALAARAIGFMLRFRDADGWISVQNSAIWNVSTPGTSSPYANVIACLKLSYSSMPSYLRLCFAYCAIFPKGHKMAKDNLIYQWASLGFIKHSDQFSIWQLGEVCIKQLLDMSFFQHSESPLHVRKDKGLSCRHLQRLTDTKAIPLHEVGFTADREQWLPAVDA</sequence>
<dbReference type="Gene3D" id="1.10.8.430">
    <property type="entry name" value="Helical domain of apoptotic protease-activating factors"/>
    <property type="match status" value="1"/>
</dbReference>
<evidence type="ECO:0000259" key="4">
    <source>
        <dbReference type="Pfam" id="PF23559"/>
    </source>
</evidence>
<feature type="domain" description="Disease resistance protein winged helix" evidence="4">
    <location>
        <begin position="354"/>
        <end position="404"/>
    </location>
</feature>
<reference evidence="5" key="1">
    <citation type="submission" date="2020-05" db="EMBL/GenBank/DDBJ databases">
        <title>WGS assembly of Panicum virgatum.</title>
        <authorList>
            <person name="Lovell J.T."/>
            <person name="Jenkins J."/>
            <person name="Shu S."/>
            <person name="Juenger T.E."/>
            <person name="Schmutz J."/>
        </authorList>
    </citation>
    <scope>NUCLEOTIDE SEQUENCE</scope>
    <source>
        <strain evidence="5">AP13</strain>
    </source>
</reference>
<comment type="caution">
    <text evidence="5">The sequence shown here is derived from an EMBL/GenBank/DDBJ whole genome shotgun (WGS) entry which is preliminary data.</text>
</comment>
<dbReference type="InterPro" id="IPR044974">
    <property type="entry name" value="Disease_R_plants"/>
</dbReference>
<evidence type="ECO:0000313" key="5">
    <source>
        <dbReference type="EMBL" id="KAG2606428.1"/>
    </source>
</evidence>
<dbReference type="GO" id="GO:0043531">
    <property type="term" value="F:ADP binding"/>
    <property type="evidence" value="ECO:0007669"/>
    <property type="project" value="InterPro"/>
</dbReference>
<keyword evidence="1" id="KW-0677">Repeat</keyword>
<dbReference type="InterPro" id="IPR002182">
    <property type="entry name" value="NB-ARC"/>
</dbReference>
<dbReference type="EMBL" id="CM029044">
    <property type="protein sequence ID" value="KAG2606428.1"/>
    <property type="molecule type" value="Genomic_DNA"/>
</dbReference>
<dbReference type="AlphaFoldDB" id="A0A8T0T9Z1"/>
<dbReference type="Pfam" id="PF23559">
    <property type="entry name" value="WHD_DRP"/>
    <property type="match status" value="1"/>
</dbReference>
<dbReference type="Gene3D" id="1.10.10.10">
    <property type="entry name" value="Winged helix-like DNA-binding domain superfamily/Winged helix DNA-binding domain"/>
    <property type="match status" value="1"/>
</dbReference>
<evidence type="ECO:0000259" key="3">
    <source>
        <dbReference type="Pfam" id="PF00931"/>
    </source>
</evidence>
<keyword evidence="6" id="KW-1185">Reference proteome</keyword>
<dbReference type="InterPro" id="IPR058922">
    <property type="entry name" value="WHD_DRP"/>
</dbReference>
<accession>A0A8T0T9Z1</accession>
<protein>
    <submittedName>
        <fullName evidence="5">Uncharacterized protein</fullName>
    </submittedName>
</protein>
<gene>
    <name evidence="5" type="ORF">PVAP13_4NG220900</name>
</gene>
<dbReference type="Proteomes" id="UP000823388">
    <property type="component" value="Chromosome 4N"/>
</dbReference>
<organism evidence="5 6">
    <name type="scientific">Panicum virgatum</name>
    <name type="common">Blackwell switchgrass</name>
    <dbReference type="NCBI Taxonomy" id="38727"/>
    <lineage>
        <taxon>Eukaryota</taxon>
        <taxon>Viridiplantae</taxon>
        <taxon>Streptophyta</taxon>
        <taxon>Embryophyta</taxon>
        <taxon>Tracheophyta</taxon>
        <taxon>Spermatophyta</taxon>
        <taxon>Magnoliopsida</taxon>
        <taxon>Liliopsida</taxon>
        <taxon>Poales</taxon>
        <taxon>Poaceae</taxon>
        <taxon>PACMAD clade</taxon>
        <taxon>Panicoideae</taxon>
        <taxon>Panicodae</taxon>
        <taxon>Paniceae</taxon>
        <taxon>Panicinae</taxon>
        <taxon>Panicum</taxon>
        <taxon>Panicum sect. Hiantes</taxon>
    </lineage>
</organism>
<evidence type="ECO:0000256" key="1">
    <source>
        <dbReference type="ARBA" id="ARBA00022737"/>
    </source>
</evidence>
<dbReference type="SUPFAM" id="SSF52540">
    <property type="entry name" value="P-loop containing nucleoside triphosphate hydrolases"/>
    <property type="match status" value="1"/>
</dbReference>
<dbReference type="PANTHER" id="PTHR23155">
    <property type="entry name" value="DISEASE RESISTANCE PROTEIN RP"/>
    <property type="match status" value="1"/>
</dbReference>
<feature type="domain" description="NB-ARC" evidence="3">
    <location>
        <begin position="155"/>
        <end position="263"/>
    </location>
</feature>
<dbReference type="Pfam" id="PF00931">
    <property type="entry name" value="NB-ARC"/>
    <property type="match status" value="1"/>
</dbReference>
<dbReference type="PANTHER" id="PTHR23155:SF1075">
    <property type="entry name" value="OS06G0644300 PROTEIN"/>
    <property type="match status" value="1"/>
</dbReference>
<dbReference type="InterPro" id="IPR027417">
    <property type="entry name" value="P-loop_NTPase"/>
</dbReference>
<dbReference type="InterPro" id="IPR036388">
    <property type="entry name" value="WH-like_DNA-bd_sf"/>
</dbReference>
<dbReference type="GO" id="GO:0098542">
    <property type="term" value="P:defense response to other organism"/>
    <property type="evidence" value="ECO:0007669"/>
    <property type="project" value="TreeGrafter"/>
</dbReference>
<keyword evidence="2" id="KW-0611">Plant defense</keyword>
<evidence type="ECO:0000256" key="2">
    <source>
        <dbReference type="ARBA" id="ARBA00022821"/>
    </source>
</evidence>
<dbReference type="InterPro" id="IPR042197">
    <property type="entry name" value="Apaf_helical"/>
</dbReference>